<dbReference type="AlphaFoldDB" id="A0A366IN95"/>
<keyword evidence="2" id="KW-1185">Reference proteome</keyword>
<proteinExistence type="predicted"/>
<name>A0A366IN95_9MICO</name>
<sequence length="132" mass="14636">MTNARSEARTVIEHRFIVPCEEPHGGDWQDFGVAQAWAQTKAEELGLDTSYADWSRIHVEDDQIVIVVTERKCPSFVTSCRSADCPGEVRPTVEPAHFAGGMVIGDRLAYQCRTCGRMWDAGGQPIDERPAS</sequence>
<evidence type="ECO:0000313" key="2">
    <source>
        <dbReference type="Proteomes" id="UP000253509"/>
    </source>
</evidence>
<gene>
    <name evidence="1" type="ORF">DFO65_103350</name>
</gene>
<reference evidence="1 2" key="1">
    <citation type="submission" date="2018-06" db="EMBL/GenBank/DDBJ databases">
        <title>Freshwater and sediment microbial communities from various areas in North America, analyzing microbe dynamics in response to fracking.</title>
        <authorList>
            <person name="Lamendella R."/>
        </authorList>
    </citation>
    <scope>NUCLEOTIDE SEQUENCE [LARGE SCALE GENOMIC DNA]</scope>
    <source>
        <strain evidence="1 2">3b_TX</strain>
    </source>
</reference>
<accession>A0A366IN95</accession>
<comment type="caution">
    <text evidence="1">The sequence shown here is derived from an EMBL/GenBank/DDBJ whole genome shotgun (WGS) entry which is preliminary data.</text>
</comment>
<dbReference type="Proteomes" id="UP000253509">
    <property type="component" value="Unassembled WGS sequence"/>
</dbReference>
<protein>
    <submittedName>
        <fullName evidence="1">Uncharacterized protein</fullName>
    </submittedName>
</protein>
<evidence type="ECO:0000313" key="1">
    <source>
        <dbReference type="EMBL" id="RBP73055.1"/>
    </source>
</evidence>
<dbReference type="RefSeq" id="WP_220151244.1">
    <property type="nucleotide sequence ID" value="NZ_QNSB01000003.1"/>
</dbReference>
<dbReference type="EMBL" id="QNSB01000003">
    <property type="protein sequence ID" value="RBP73055.1"/>
    <property type="molecule type" value="Genomic_DNA"/>
</dbReference>
<organism evidence="1 2">
    <name type="scientific">Brevibacterium celere</name>
    <dbReference type="NCBI Taxonomy" id="225845"/>
    <lineage>
        <taxon>Bacteria</taxon>
        <taxon>Bacillati</taxon>
        <taxon>Actinomycetota</taxon>
        <taxon>Actinomycetes</taxon>
        <taxon>Micrococcales</taxon>
        <taxon>Brevibacteriaceae</taxon>
        <taxon>Brevibacterium</taxon>
    </lineage>
</organism>